<accession>A0AAD4X9R2</accession>
<feature type="transmembrane region" description="Helical" evidence="1">
    <location>
        <begin position="253"/>
        <end position="281"/>
    </location>
</feature>
<evidence type="ECO:0000313" key="2">
    <source>
        <dbReference type="EMBL" id="KAI3873888.1"/>
    </source>
</evidence>
<keyword evidence="1" id="KW-0812">Transmembrane</keyword>
<keyword evidence="1" id="KW-0472">Membrane</keyword>
<sequence length="318" mass="35979">MNMERVDKSMGFFGIFKEAYNLTASKTKIFSQIFLAILLPLTILLLSQYLASYYILTDAYQTNDGETSRWILYSVTNFLCLIFILCLYLFSSATISYVVASHYTSKDITFKKAITVFPKVWGRLVVTFLWWFLVFVIYSVAASFLYVWFWASQDGAETETPRTKNNIVIISISIPYYAGLLYMTLIWRTATVLTVLEKDCGRKAMIKSIKLIWGKTLVSYAVCLVLAIAIYGIVYTFDQFVVNGKISSLTGRIFLGIACYLLMIVLLHFSLVIQAIIYFVCKSYHNEDIANVAQHLEGGPNAHIVGEKDVQLGPAALV</sequence>
<dbReference type="PANTHER" id="PTHR33133:SF5">
    <property type="entry name" value="OS08G0107100 PROTEIN"/>
    <property type="match status" value="1"/>
</dbReference>
<dbReference type="Proteomes" id="UP001202328">
    <property type="component" value="Unassembled WGS sequence"/>
</dbReference>
<feature type="transmembrane region" description="Helical" evidence="1">
    <location>
        <begin position="217"/>
        <end position="237"/>
    </location>
</feature>
<evidence type="ECO:0000313" key="3">
    <source>
        <dbReference type="Proteomes" id="UP001202328"/>
    </source>
</evidence>
<dbReference type="PANTHER" id="PTHR33133">
    <property type="entry name" value="OS08G0107100 PROTEIN-RELATED"/>
    <property type="match status" value="1"/>
</dbReference>
<dbReference type="EMBL" id="JAJJMB010012717">
    <property type="protein sequence ID" value="KAI3873888.1"/>
    <property type="molecule type" value="Genomic_DNA"/>
</dbReference>
<gene>
    <name evidence="2" type="ORF">MKW98_001537</name>
</gene>
<evidence type="ECO:0000256" key="1">
    <source>
        <dbReference type="SAM" id="Phobius"/>
    </source>
</evidence>
<proteinExistence type="predicted"/>
<comment type="caution">
    <text evidence="2">The sequence shown here is derived from an EMBL/GenBank/DDBJ whole genome shotgun (WGS) entry which is preliminary data.</text>
</comment>
<organism evidence="2 3">
    <name type="scientific">Papaver atlanticum</name>
    <dbReference type="NCBI Taxonomy" id="357466"/>
    <lineage>
        <taxon>Eukaryota</taxon>
        <taxon>Viridiplantae</taxon>
        <taxon>Streptophyta</taxon>
        <taxon>Embryophyta</taxon>
        <taxon>Tracheophyta</taxon>
        <taxon>Spermatophyta</taxon>
        <taxon>Magnoliopsida</taxon>
        <taxon>Ranunculales</taxon>
        <taxon>Papaveraceae</taxon>
        <taxon>Papaveroideae</taxon>
        <taxon>Papaver</taxon>
    </lineage>
</organism>
<feature type="transmembrane region" description="Helical" evidence="1">
    <location>
        <begin position="33"/>
        <end position="56"/>
    </location>
</feature>
<feature type="transmembrane region" description="Helical" evidence="1">
    <location>
        <begin position="120"/>
        <end position="149"/>
    </location>
</feature>
<reference evidence="2" key="1">
    <citation type="submission" date="2022-04" db="EMBL/GenBank/DDBJ databases">
        <title>A functionally conserved STORR gene fusion in Papaver species that diverged 16.8 million years ago.</title>
        <authorList>
            <person name="Catania T."/>
        </authorList>
    </citation>
    <scope>NUCLEOTIDE SEQUENCE</scope>
    <source>
        <strain evidence="2">S-188037</strain>
    </source>
</reference>
<keyword evidence="3" id="KW-1185">Reference proteome</keyword>
<protein>
    <submittedName>
        <fullName evidence="2">Uncharacterized protein</fullName>
    </submittedName>
</protein>
<name>A0AAD4X9R2_9MAGN</name>
<dbReference type="AlphaFoldDB" id="A0AAD4X9R2"/>
<feature type="transmembrane region" description="Helical" evidence="1">
    <location>
        <begin position="169"/>
        <end position="196"/>
    </location>
</feature>
<feature type="transmembrane region" description="Helical" evidence="1">
    <location>
        <begin position="76"/>
        <end position="99"/>
    </location>
</feature>
<keyword evidence="1" id="KW-1133">Transmembrane helix</keyword>